<dbReference type="AlphaFoldDB" id="A0A944QVL8"/>
<keyword evidence="1" id="KW-0812">Transmembrane</keyword>
<dbReference type="EMBL" id="JAHHGM010000014">
    <property type="protein sequence ID" value="MBT2990140.1"/>
    <property type="molecule type" value="Genomic_DNA"/>
</dbReference>
<name>A0A944QVL8_9GAMM</name>
<gene>
    <name evidence="2" type="ORF">KME65_14390</name>
</gene>
<keyword evidence="1" id="KW-0472">Membrane</keyword>
<comment type="caution">
    <text evidence="2">The sequence shown here is derived from an EMBL/GenBank/DDBJ whole genome shotgun (WGS) entry which is preliminary data.</text>
</comment>
<organism evidence="2 3">
    <name type="scientific">Candidatus Thiodiazotropha taylori</name>
    <dbReference type="NCBI Taxonomy" id="2792791"/>
    <lineage>
        <taxon>Bacteria</taxon>
        <taxon>Pseudomonadati</taxon>
        <taxon>Pseudomonadota</taxon>
        <taxon>Gammaproteobacteria</taxon>
        <taxon>Chromatiales</taxon>
        <taxon>Sedimenticolaceae</taxon>
        <taxon>Candidatus Thiodiazotropha</taxon>
    </lineage>
</organism>
<evidence type="ECO:0000256" key="1">
    <source>
        <dbReference type="SAM" id="Phobius"/>
    </source>
</evidence>
<protein>
    <submittedName>
        <fullName evidence="2">Uncharacterized protein</fullName>
    </submittedName>
</protein>
<reference evidence="2 3" key="1">
    <citation type="submission" date="2021-05" db="EMBL/GenBank/DDBJ databases">
        <title>Genetic and Functional Diversity in Clade A Lucinid endosymbionts from the Bahamas.</title>
        <authorList>
            <person name="Giani N.M."/>
            <person name="Engel A.S."/>
            <person name="Campbell B.J."/>
        </authorList>
    </citation>
    <scope>NUCLEOTIDE SEQUENCE [LARGE SCALE GENOMIC DNA]</scope>
    <source>
        <strain evidence="2">LUC16012Gg_MoonRockCtena</strain>
    </source>
</reference>
<proteinExistence type="predicted"/>
<dbReference type="Proteomes" id="UP000770889">
    <property type="component" value="Unassembled WGS sequence"/>
</dbReference>
<evidence type="ECO:0000313" key="3">
    <source>
        <dbReference type="Proteomes" id="UP000770889"/>
    </source>
</evidence>
<keyword evidence="1" id="KW-1133">Transmembrane helix</keyword>
<sequence length="59" mass="6778">MDWTKIIWALLLGAMILFLWPRAKQMLKHSPKAQQGDWQAVLLPLAFVVGFVVLLIMMV</sequence>
<feature type="transmembrane region" description="Helical" evidence="1">
    <location>
        <begin position="41"/>
        <end position="58"/>
    </location>
</feature>
<accession>A0A944QVL8</accession>
<feature type="transmembrane region" description="Helical" evidence="1">
    <location>
        <begin position="6"/>
        <end position="21"/>
    </location>
</feature>
<evidence type="ECO:0000313" key="2">
    <source>
        <dbReference type="EMBL" id="MBT2990140.1"/>
    </source>
</evidence>